<evidence type="ECO:0000313" key="4">
    <source>
        <dbReference type="Proteomes" id="UP000448292"/>
    </source>
</evidence>
<reference evidence="3 4" key="1">
    <citation type="submission" date="2018-06" db="EMBL/GenBank/DDBJ databases">
        <title>Complete genome of Desulfovibrio indonesiensis P37SLT.</title>
        <authorList>
            <person name="Crispim J.S."/>
            <person name="Vidigal P.M.P."/>
            <person name="Silva L.C.F."/>
            <person name="Laguardia C.N."/>
            <person name="Araujo L.C."/>
            <person name="Dias R.S."/>
            <person name="Sousa M.P."/>
            <person name="Paula S.O."/>
            <person name="Silva C."/>
        </authorList>
    </citation>
    <scope>NUCLEOTIDE SEQUENCE [LARGE SCALE GENOMIC DNA]</scope>
    <source>
        <strain evidence="3 4">P37SLT</strain>
    </source>
</reference>
<name>A0A7M3MAC6_9BACT</name>
<feature type="domain" description="UspA" evidence="2">
    <location>
        <begin position="69"/>
        <end position="204"/>
    </location>
</feature>
<dbReference type="AlphaFoldDB" id="A0A7M3MAC6"/>
<dbReference type="InterPro" id="IPR006016">
    <property type="entry name" value="UspA"/>
</dbReference>
<organism evidence="3 4">
    <name type="scientific">Oceanidesulfovibrio indonesiensis</name>
    <dbReference type="NCBI Taxonomy" id="54767"/>
    <lineage>
        <taxon>Bacteria</taxon>
        <taxon>Pseudomonadati</taxon>
        <taxon>Thermodesulfobacteriota</taxon>
        <taxon>Desulfovibrionia</taxon>
        <taxon>Desulfovibrionales</taxon>
        <taxon>Desulfovibrionaceae</taxon>
        <taxon>Oceanidesulfovibrio</taxon>
    </lineage>
</organism>
<gene>
    <name evidence="3" type="ORF">DPQ33_17100</name>
</gene>
<comment type="caution">
    <text evidence="3">The sequence shown here is derived from an EMBL/GenBank/DDBJ whole genome shotgun (WGS) entry which is preliminary data.</text>
</comment>
<keyword evidence="4" id="KW-1185">Reference proteome</keyword>
<dbReference type="Gene3D" id="3.40.50.620">
    <property type="entry name" value="HUPs"/>
    <property type="match status" value="1"/>
</dbReference>
<protein>
    <recommendedName>
        <fullName evidence="2">UspA domain-containing protein</fullName>
    </recommendedName>
</protein>
<proteinExistence type="inferred from homology"/>
<dbReference type="InterPro" id="IPR006015">
    <property type="entry name" value="Universal_stress_UspA"/>
</dbReference>
<evidence type="ECO:0000259" key="2">
    <source>
        <dbReference type="Pfam" id="PF00582"/>
    </source>
</evidence>
<dbReference type="Proteomes" id="UP000448292">
    <property type="component" value="Unassembled WGS sequence"/>
</dbReference>
<dbReference type="EMBL" id="QMIE01000022">
    <property type="protein sequence ID" value="TVM14585.1"/>
    <property type="molecule type" value="Genomic_DNA"/>
</dbReference>
<dbReference type="PANTHER" id="PTHR46268:SF6">
    <property type="entry name" value="UNIVERSAL STRESS PROTEIN UP12"/>
    <property type="match status" value="1"/>
</dbReference>
<dbReference type="SUPFAM" id="SSF52402">
    <property type="entry name" value="Adenine nucleotide alpha hydrolases-like"/>
    <property type="match status" value="1"/>
</dbReference>
<evidence type="ECO:0000313" key="3">
    <source>
        <dbReference type="EMBL" id="TVM14585.1"/>
    </source>
</evidence>
<dbReference type="PRINTS" id="PR01438">
    <property type="entry name" value="UNVRSLSTRESS"/>
</dbReference>
<accession>A0A7M3MAC6</accession>
<evidence type="ECO:0000256" key="1">
    <source>
        <dbReference type="ARBA" id="ARBA00008791"/>
    </source>
</evidence>
<sequence>MGFCETRLQHNPDSADDPTLFQVFVSNHASRQASRIGMAVAKRGCGSRWKLHESINERELRMVTKQNGKKILVAMDNSEFAQQALSEAIGYAKCSNGTLSVLSVAPILGVLEEMPPGITDKLIAEAQVVVDKAKETVRNAGLEPDGTVRQGASPAEEIVAYIQEYGFDLVIVGNKGKSNLGRFIMGSVAERVAAHAPCSVWIVKQQD</sequence>
<dbReference type="Pfam" id="PF00582">
    <property type="entry name" value="Usp"/>
    <property type="match status" value="1"/>
</dbReference>
<comment type="similarity">
    <text evidence="1">Belongs to the universal stress protein A family.</text>
</comment>
<dbReference type="InterPro" id="IPR014729">
    <property type="entry name" value="Rossmann-like_a/b/a_fold"/>
</dbReference>
<dbReference type="PANTHER" id="PTHR46268">
    <property type="entry name" value="STRESS RESPONSE PROTEIN NHAX"/>
    <property type="match status" value="1"/>
</dbReference>
<dbReference type="CDD" id="cd00293">
    <property type="entry name" value="USP-like"/>
    <property type="match status" value="1"/>
</dbReference>